<reference evidence="6" key="1">
    <citation type="journal article" date="2019" name="Int. J. Syst. Evol. Microbiol.">
        <title>The Global Catalogue of Microorganisms (GCM) 10K type strain sequencing project: providing services to taxonomists for standard genome sequencing and annotation.</title>
        <authorList>
            <consortium name="The Broad Institute Genomics Platform"/>
            <consortium name="The Broad Institute Genome Sequencing Center for Infectious Disease"/>
            <person name="Wu L."/>
            <person name="Ma J."/>
        </authorList>
    </citation>
    <scope>NUCLEOTIDE SEQUENCE [LARGE SCALE GENOMIC DNA]</scope>
    <source>
        <strain evidence="6">JCM 17555</strain>
    </source>
</reference>
<protein>
    <submittedName>
        <fullName evidence="5">Transporter substrate-binding domain-containing protein</fullName>
    </submittedName>
</protein>
<dbReference type="Proteomes" id="UP001501337">
    <property type="component" value="Unassembled WGS sequence"/>
</dbReference>
<comment type="similarity">
    <text evidence="1">Belongs to the bacterial solute-binding protein 3 family.</text>
</comment>
<evidence type="ECO:0000259" key="4">
    <source>
        <dbReference type="SMART" id="SM00062"/>
    </source>
</evidence>
<evidence type="ECO:0000256" key="3">
    <source>
        <dbReference type="SAM" id="MobiDB-lite"/>
    </source>
</evidence>
<gene>
    <name evidence="5" type="ORF">GCM10022278_01380</name>
</gene>
<accession>A0ABP7NI82</accession>
<evidence type="ECO:0000256" key="1">
    <source>
        <dbReference type="ARBA" id="ARBA00010333"/>
    </source>
</evidence>
<feature type="region of interest" description="Disordered" evidence="3">
    <location>
        <begin position="251"/>
        <end position="274"/>
    </location>
</feature>
<feature type="region of interest" description="Disordered" evidence="3">
    <location>
        <begin position="1"/>
        <end position="24"/>
    </location>
</feature>
<dbReference type="SUPFAM" id="SSF53850">
    <property type="entry name" value="Periplasmic binding protein-like II"/>
    <property type="match status" value="1"/>
</dbReference>
<name>A0ABP7NI82_9GAMM</name>
<dbReference type="InterPro" id="IPR001638">
    <property type="entry name" value="Solute-binding_3/MltF_N"/>
</dbReference>
<dbReference type="Pfam" id="PF00497">
    <property type="entry name" value="SBP_bac_3"/>
    <property type="match status" value="1"/>
</dbReference>
<keyword evidence="6" id="KW-1185">Reference proteome</keyword>
<organism evidence="5 6">
    <name type="scientific">Allohahella marinimesophila</name>
    <dbReference type="NCBI Taxonomy" id="1054972"/>
    <lineage>
        <taxon>Bacteria</taxon>
        <taxon>Pseudomonadati</taxon>
        <taxon>Pseudomonadota</taxon>
        <taxon>Gammaproteobacteria</taxon>
        <taxon>Oceanospirillales</taxon>
        <taxon>Hahellaceae</taxon>
        <taxon>Allohahella</taxon>
    </lineage>
</organism>
<evidence type="ECO:0000313" key="6">
    <source>
        <dbReference type="Proteomes" id="UP001501337"/>
    </source>
</evidence>
<dbReference type="Gene3D" id="3.40.190.10">
    <property type="entry name" value="Periplasmic binding protein-like II"/>
    <property type="match status" value="2"/>
</dbReference>
<sequence>MAFASLSSAESADNNAKKSGESSGSADFSRVVRVAINNAPPYRIFDGDQVSGIYVDIFEAMLKQIGWTAEYTEVPFTRALELLKTGDSDVMLGPIRRPYRELFIEYSIPAFPAVDKVFLFTDPAHRIERYEDLKGKLIGVQRGGRYDPRFDKDKQFERFENTRYESLLLMLALNRLDVVIMPESLAIYLINELSVDARISPFVLKGEPAYIAISRKSPLTAYLATLQLTLQRIKDSGEYNRILHRYEKPEIRRSSDGNPDYELGEPKRGRATMQ</sequence>
<feature type="compositionally biased region" description="Polar residues" evidence="3">
    <location>
        <begin position="1"/>
        <end position="14"/>
    </location>
</feature>
<proteinExistence type="inferred from homology"/>
<feature type="domain" description="Solute-binding protein family 3/N-terminal" evidence="4">
    <location>
        <begin position="31"/>
        <end position="250"/>
    </location>
</feature>
<dbReference type="PANTHER" id="PTHR35936">
    <property type="entry name" value="MEMBRANE-BOUND LYTIC MUREIN TRANSGLYCOSYLASE F"/>
    <property type="match status" value="1"/>
</dbReference>
<comment type="caution">
    <text evidence="5">The sequence shown here is derived from an EMBL/GenBank/DDBJ whole genome shotgun (WGS) entry which is preliminary data.</text>
</comment>
<dbReference type="RefSeq" id="WP_344802256.1">
    <property type="nucleotide sequence ID" value="NZ_BAABBO010000001.1"/>
</dbReference>
<dbReference type="EMBL" id="BAABBO010000001">
    <property type="protein sequence ID" value="GAA3945943.1"/>
    <property type="molecule type" value="Genomic_DNA"/>
</dbReference>
<evidence type="ECO:0000313" key="5">
    <source>
        <dbReference type="EMBL" id="GAA3945943.1"/>
    </source>
</evidence>
<keyword evidence="2" id="KW-0732">Signal</keyword>
<dbReference type="SMART" id="SM00062">
    <property type="entry name" value="PBPb"/>
    <property type="match status" value="1"/>
</dbReference>
<evidence type="ECO:0000256" key="2">
    <source>
        <dbReference type="ARBA" id="ARBA00022729"/>
    </source>
</evidence>
<dbReference type="PANTHER" id="PTHR35936:SF25">
    <property type="entry name" value="ABC TRANSPORTER SUBSTRATE-BINDING PROTEIN"/>
    <property type="match status" value="1"/>
</dbReference>